<dbReference type="PATRIC" id="fig|216942.3.peg.958"/>
<feature type="active site" description="For ring-opening step" evidence="4">
    <location>
        <position position="135"/>
    </location>
</feature>
<gene>
    <name evidence="4 6" type="primary">nagB</name>
    <name evidence="6" type="ORF">SLITO_v1c09420</name>
</gene>
<dbReference type="KEGG" id="sll:SLITO_v1c09420"/>
<dbReference type="GO" id="GO:0005975">
    <property type="term" value="P:carbohydrate metabolic process"/>
    <property type="evidence" value="ECO:0007669"/>
    <property type="project" value="InterPro"/>
</dbReference>
<comment type="catalytic activity">
    <reaction evidence="1 4">
        <text>alpha-D-glucosamine 6-phosphate + H2O = beta-D-fructose 6-phosphate + NH4(+)</text>
        <dbReference type="Rhea" id="RHEA:12172"/>
        <dbReference type="ChEBI" id="CHEBI:15377"/>
        <dbReference type="ChEBI" id="CHEBI:28938"/>
        <dbReference type="ChEBI" id="CHEBI:57634"/>
        <dbReference type="ChEBI" id="CHEBI:75989"/>
        <dbReference type="EC" id="3.5.99.6"/>
    </reaction>
</comment>
<dbReference type="PANTHER" id="PTHR11280:SF5">
    <property type="entry name" value="GLUCOSAMINE-6-PHOSPHATE ISOMERASE"/>
    <property type="match status" value="1"/>
</dbReference>
<sequence length="240" mass="26594">MKTIIVKSQEEGGKVAGDIIIDYMSSKSNAILGLATGSTPISTYRYLIKKTKEENIDWSNITTFNLDEYMGLGPDHSKSYRYFMNEELFDHVNINKSNTFVPDGHTKTQSDAEKYDDLIQSKGGIDLQVLGLGVNGHIGFNEPGTSFESITSIVDLTNETIEANSRFFKNKDEVPKKAISMGLKSIMNAKKILLMAYGKSKAEAIKNLVNTKPTTDWPCTILQNHADVTLIIDEEAASEL</sequence>
<dbReference type="GO" id="GO:0042802">
    <property type="term" value="F:identical protein binding"/>
    <property type="evidence" value="ECO:0007669"/>
    <property type="project" value="TreeGrafter"/>
</dbReference>
<dbReference type="CDD" id="cd01399">
    <property type="entry name" value="GlcN6P_deaminase"/>
    <property type="match status" value="1"/>
</dbReference>
<dbReference type="GO" id="GO:0005737">
    <property type="term" value="C:cytoplasm"/>
    <property type="evidence" value="ECO:0007669"/>
    <property type="project" value="TreeGrafter"/>
</dbReference>
<dbReference type="Proteomes" id="UP000067476">
    <property type="component" value="Chromosome"/>
</dbReference>
<evidence type="ECO:0000256" key="3">
    <source>
        <dbReference type="ARBA" id="ARBA00023277"/>
    </source>
</evidence>
<accession>A0A0K1W2Z9</accession>
<evidence type="ECO:0000256" key="4">
    <source>
        <dbReference type="HAMAP-Rule" id="MF_01241"/>
    </source>
</evidence>
<keyword evidence="7" id="KW-1185">Reference proteome</keyword>
<keyword evidence="2 4" id="KW-0378">Hydrolase</keyword>
<dbReference type="InterPro" id="IPR004547">
    <property type="entry name" value="Glucosamine6P_isomerase"/>
</dbReference>
<feature type="active site" description="For ring-opening step" evidence="4">
    <location>
        <position position="142"/>
    </location>
</feature>
<dbReference type="RefSeq" id="WP_075058638.1">
    <property type="nucleotide sequence ID" value="NZ_CP012357.1"/>
</dbReference>
<dbReference type="InterPro" id="IPR006148">
    <property type="entry name" value="Glc/Gal-6P_isomerase"/>
</dbReference>
<dbReference type="FunFam" id="3.40.50.1360:FF:000003">
    <property type="entry name" value="Glucosamine-6-phosphate deaminase"/>
    <property type="match status" value="1"/>
</dbReference>
<protein>
    <recommendedName>
        <fullName evidence="4">Glucosamine-6-phosphate deaminase</fullName>
        <ecNumber evidence="4">3.5.99.6</ecNumber>
    </recommendedName>
    <alternativeName>
        <fullName evidence="4">GlcN6P deaminase</fullName>
        <shortName evidence="4">GNPDA</shortName>
    </alternativeName>
    <alternativeName>
        <fullName evidence="4">Glucosamine-6-phosphate isomerase</fullName>
    </alternativeName>
</protein>
<dbReference type="NCBIfam" id="TIGR00502">
    <property type="entry name" value="nagB"/>
    <property type="match status" value="1"/>
</dbReference>
<dbReference type="OrthoDB" id="9791139at2"/>
<dbReference type="InterPro" id="IPR018321">
    <property type="entry name" value="Glucosamine6P_isomerase_CS"/>
</dbReference>
<name>A0A0K1W2Z9_9MOLU</name>
<dbReference type="GO" id="GO:0004342">
    <property type="term" value="F:glucosamine-6-phosphate deaminase activity"/>
    <property type="evidence" value="ECO:0007669"/>
    <property type="project" value="UniProtKB-UniRule"/>
</dbReference>
<feature type="active site" description="Proton acceptor; for enolization step" evidence="4">
    <location>
        <position position="67"/>
    </location>
</feature>
<comment type="pathway">
    <text evidence="4">Amino-sugar metabolism; N-acetylneuraminate degradation; D-fructose 6-phosphate from N-acetylneuraminate: step 5/5.</text>
</comment>
<evidence type="ECO:0000313" key="7">
    <source>
        <dbReference type="Proteomes" id="UP000067476"/>
    </source>
</evidence>
<dbReference type="SUPFAM" id="SSF100950">
    <property type="entry name" value="NagB/RpiA/CoA transferase-like"/>
    <property type="match status" value="1"/>
</dbReference>
<dbReference type="PANTHER" id="PTHR11280">
    <property type="entry name" value="GLUCOSAMINE-6-PHOSPHATE ISOMERASE"/>
    <property type="match status" value="1"/>
</dbReference>
<dbReference type="EC" id="3.5.99.6" evidence="4"/>
<keyword evidence="3 4" id="KW-0119">Carbohydrate metabolism</keyword>
<comment type="caution">
    <text evidence="4">Lacks conserved residue(s) required for the propagation of feature annotation.</text>
</comment>
<evidence type="ECO:0000256" key="1">
    <source>
        <dbReference type="ARBA" id="ARBA00000644"/>
    </source>
</evidence>
<dbReference type="HAMAP" id="MF_01241">
    <property type="entry name" value="GlcN6P_deamin"/>
    <property type="match status" value="1"/>
</dbReference>
<dbReference type="PROSITE" id="PS01161">
    <property type="entry name" value="GLC_GALNAC_ISOMERASE"/>
    <property type="match status" value="1"/>
</dbReference>
<dbReference type="EMBL" id="CP012357">
    <property type="protein sequence ID" value="AKX34553.1"/>
    <property type="molecule type" value="Genomic_DNA"/>
</dbReference>
<dbReference type="GO" id="GO:0006046">
    <property type="term" value="P:N-acetylglucosamine catabolic process"/>
    <property type="evidence" value="ECO:0007669"/>
    <property type="project" value="UniProtKB-UniRule"/>
</dbReference>
<dbReference type="Gene3D" id="3.40.50.1360">
    <property type="match status" value="1"/>
</dbReference>
<reference evidence="6 7" key="1">
    <citation type="journal article" date="2015" name="Genome Announc.">
        <title>Complete Genome Sequence of Spiroplasma litorale TN-1T (DSM 21781), a Bacterium Isolated from a Green-Eyed Horsefly (Tabanus nigrovittatus).</title>
        <authorList>
            <person name="Lo W.S."/>
            <person name="Lai Y.C."/>
            <person name="Lien Y.W."/>
            <person name="Wang T.H."/>
            <person name="Kuo C.H."/>
        </authorList>
    </citation>
    <scope>NUCLEOTIDE SEQUENCE [LARGE SCALE GENOMIC DNA]</scope>
    <source>
        <strain evidence="6 7">TN-1</strain>
    </source>
</reference>
<feature type="active site" description="Proton acceptor; for ring-opening step" evidence="4">
    <location>
        <position position="137"/>
    </location>
</feature>
<evidence type="ECO:0000259" key="5">
    <source>
        <dbReference type="Pfam" id="PF01182"/>
    </source>
</evidence>
<dbReference type="InterPro" id="IPR037171">
    <property type="entry name" value="NagB/RpiA_transferase-like"/>
</dbReference>
<comment type="function">
    <text evidence="4">Catalyzes the reversible isomerization-deamination of glucosamine 6-phosphate (GlcN6P) to form fructose 6-phosphate (Fru6P) and ammonium ion.</text>
</comment>
<dbReference type="Pfam" id="PF01182">
    <property type="entry name" value="Glucosamine_iso"/>
    <property type="match status" value="1"/>
</dbReference>
<dbReference type="UniPathway" id="UPA00629">
    <property type="reaction ID" value="UER00684"/>
</dbReference>
<dbReference type="GO" id="GO:0019262">
    <property type="term" value="P:N-acetylneuraminate catabolic process"/>
    <property type="evidence" value="ECO:0007669"/>
    <property type="project" value="UniProtKB-UniRule"/>
</dbReference>
<feature type="domain" description="Glucosamine/galactosamine-6-phosphate isomerase" evidence="5">
    <location>
        <begin position="23"/>
        <end position="227"/>
    </location>
</feature>
<comment type="similarity">
    <text evidence="4">Belongs to the glucosamine/galactosamine-6-phosphate isomerase family. NagB subfamily.</text>
</comment>
<proteinExistence type="inferred from homology"/>
<dbReference type="GO" id="GO:0006043">
    <property type="term" value="P:glucosamine catabolic process"/>
    <property type="evidence" value="ECO:0007669"/>
    <property type="project" value="TreeGrafter"/>
</dbReference>
<dbReference type="STRING" id="216942.SLITO_v1c09420"/>
<dbReference type="AlphaFoldDB" id="A0A0K1W2Z9"/>
<organism evidence="6 7">
    <name type="scientific">Spiroplasma litorale</name>
    <dbReference type="NCBI Taxonomy" id="216942"/>
    <lineage>
        <taxon>Bacteria</taxon>
        <taxon>Bacillati</taxon>
        <taxon>Mycoplasmatota</taxon>
        <taxon>Mollicutes</taxon>
        <taxon>Entomoplasmatales</taxon>
        <taxon>Spiroplasmataceae</taxon>
        <taxon>Spiroplasma</taxon>
    </lineage>
</organism>
<evidence type="ECO:0000256" key="2">
    <source>
        <dbReference type="ARBA" id="ARBA00022801"/>
    </source>
</evidence>
<evidence type="ECO:0000313" key="6">
    <source>
        <dbReference type="EMBL" id="AKX34553.1"/>
    </source>
</evidence>